<reference evidence="9 11" key="1">
    <citation type="journal article" date="2018" name="Science">
        <title>The opium poppy genome and morphinan production.</title>
        <authorList>
            <person name="Guo L."/>
            <person name="Winzer T."/>
            <person name="Yang X."/>
            <person name="Li Y."/>
            <person name="Ning Z."/>
            <person name="He Z."/>
            <person name="Teodor R."/>
            <person name="Lu Y."/>
            <person name="Bowser T.A."/>
            <person name="Graham I.A."/>
            <person name="Ye K."/>
        </authorList>
    </citation>
    <scope>NUCLEOTIDE SEQUENCE [LARGE SCALE GENOMIC DNA]</scope>
    <source>
        <strain evidence="11">cv. HN1</strain>
        <tissue evidence="9">Leaves</tissue>
    </source>
</reference>
<comment type="cofactor">
    <cofactor evidence="1">
        <name>Mg(2+)</name>
        <dbReference type="ChEBI" id="CHEBI:18420"/>
    </cofactor>
</comment>
<dbReference type="CDD" id="cd22249">
    <property type="entry name" value="UDM1_RNF168_RNF169-like"/>
    <property type="match status" value="1"/>
</dbReference>
<evidence type="ECO:0000256" key="5">
    <source>
        <dbReference type="RuleBase" id="RU003651"/>
    </source>
</evidence>
<evidence type="ECO:0000313" key="11">
    <source>
        <dbReference type="Proteomes" id="UP000316621"/>
    </source>
</evidence>
<keyword evidence="7" id="KW-0472">Membrane</keyword>
<evidence type="ECO:0000256" key="4">
    <source>
        <dbReference type="ARBA" id="ARBA00049360"/>
    </source>
</evidence>
<dbReference type="InterPro" id="IPR027417">
    <property type="entry name" value="P-loop_NTPase"/>
</dbReference>
<dbReference type="PANTHER" id="PTHR23070">
    <property type="entry name" value="BCS1 AAA-TYPE ATPASE"/>
    <property type="match status" value="1"/>
</dbReference>
<dbReference type="OrthoDB" id="10251412at2759"/>
<dbReference type="CDD" id="cd19510">
    <property type="entry name" value="RecA-like_BCS1"/>
    <property type="match status" value="1"/>
</dbReference>
<protein>
    <recommendedName>
        <fullName evidence="8">AAA+ ATPase domain-containing protein</fullName>
    </recommendedName>
</protein>
<evidence type="ECO:0000256" key="3">
    <source>
        <dbReference type="ARBA" id="ARBA00022842"/>
    </source>
</evidence>
<dbReference type="InterPro" id="IPR025753">
    <property type="entry name" value="AAA_N_dom"/>
</dbReference>
<feature type="region of interest" description="Disordered" evidence="6">
    <location>
        <begin position="318"/>
        <end position="344"/>
    </location>
</feature>
<keyword evidence="11" id="KW-1185">Reference proteome</keyword>
<dbReference type="Gene3D" id="3.40.50.300">
    <property type="entry name" value="P-loop containing nucleotide triphosphate hydrolases"/>
    <property type="match status" value="1"/>
</dbReference>
<feature type="compositionally biased region" description="Basic and acidic residues" evidence="6">
    <location>
        <begin position="508"/>
        <end position="518"/>
    </location>
</feature>
<dbReference type="SMART" id="SM00382">
    <property type="entry name" value="AAA"/>
    <property type="match status" value="1"/>
</dbReference>
<evidence type="ECO:0000259" key="8">
    <source>
        <dbReference type="SMART" id="SM00382"/>
    </source>
</evidence>
<dbReference type="Gramene" id="RZC72428">
    <property type="protein sequence ID" value="RZC72428"/>
    <property type="gene ID" value="C5167_047903"/>
</dbReference>
<dbReference type="Pfam" id="PF14363">
    <property type="entry name" value="AAA_assoc"/>
    <property type="match status" value="1"/>
</dbReference>
<accession>A0A4Y7KHT8</accession>
<dbReference type="GO" id="GO:0005524">
    <property type="term" value="F:ATP binding"/>
    <property type="evidence" value="ECO:0007669"/>
    <property type="project" value="UniProtKB-KW"/>
</dbReference>
<dbReference type="GO" id="GO:0006950">
    <property type="term" value="P:response to stress"/>
    <property type="evidence" value="ECO:0007669"/>
    <property type="project" value="UniProtKB-ARBA"/>
</dbReference>
<keyword evidence="7" id="KW-0812">Transmembrane</keyword>
<proteinExistence type="inferred from homology"/>
<keyword evidence="7" id="KW-1133">Transmembrane helix</keyword>
<dbReference type="InterPro" id="IPR003959">
    <property type="entry name" value="ATPase_AAA_core"/>
</dbReference>
<evidence type="ECO:0000256" key="7">
    <source>
        <dbReference type="SAM" id="Phobius"/>
    </source>
</evidence>
<feature type="compositionally biased region" description="Basic and acidic residues" evidence="6">
    <location>
        <begin position="322"/>
        <end position="333"/>
    </location>
</feature>
<feature type="transmembrane region" description="Helical" evidence="7">
    <location>
        <begin position="7"/>
        <end position="25"/>
    </location>
</feature>
<dbReference type="InterPro" id="IPR003593">
    <property type="entry name" value="AAA+_ATPase"/>
</dbReference>
<evidence type="ECO:0000313" key="10">
    <source>
        <dbReference type="EMBL" id="RZC72428.1"/>
    </source>
</evidence>
<gene>
    <name evidence="9" type="ORF">C5167_047902</name>
    <name evidence="10" type="ORF">C5167_047903</name>
</gene>
<dbReference type="PROSITE" id="PS00674">
    <property type="entry name" value="AAA"/>
    <property type="match status" value="1"/>
</dbReference>
<dbReference type="InterPro" id="IPR058017">
    <property type="entry name" value="At3g28540-like_C"/>
</dbReference>
<dbReference type="Pfam" id="PF25568">
    <property type="entry name" value="AAA_lid_At3g28540"/>
    <property type="match status" value="1"/>
</dbReference>
<comment type="catalytic activity">
    <reaction evidence="4">
        <text>ATP + H2O = ADP + phosphate + H(+)</text>
        <dbReference type="Rhea" id="RHEA:13065"/>
        <dbReference type="ChEBI" id="CHEBI:15377"/>
        <dbReference type="ChEBI" id="CHEBI:15378"/>
        <dbReference type="ChEBI" id="CHEBI:30616"/>
        <dbReference type="ChEBI" id="CHEBI:43474"/>
        <dbReference type="ChEBI" id="CHEBI:456216"/>
    </reaction>
</comment>
<evidence type="ECO:0000256" key="6">
    <source>
        <dbReference type="SAM" id="MobiDB-lite"/>
    </source>
</evidence>
<evidence type="ECO:0000256" key="2">
    <source>
        <dbReference type="ARBA" id="ARBA00007448"/>
    </source>
</evidence>
<feature type="domain" description="AAA+ ATPase" evidence="8">
    <location>
        <begin position="244"/>
        <end position="399"/>
    </location>
</feature>
<dbReference type="STRING" id="3469.A0A4Y7KHT8"/>
<evidence type="ECO:0000256" key="1">
    <source>
        <dbReference type="ARBA" id="ARBA00001946"/>
    </source>
</evidence>
<organism evidence="9 11">
    <name type="scientific">Papaver somniferum</name>
    <name type="common">Opium poppy</name>
    <dbReference type="NCBI Taxonomy" id="3469"/>
    <lineage>
        <taxon>Eukaryota</taxon>
        <taxon>Viridiplantae</taxon>
        <taxon>Streptophyta</taxon>
        <taxon>Embryophyta</taxon>
        <taxon>Tracheophyta</taxon>
        <taxon>Spermatophyta</taxon>
        <taxon>Magnoliopsida</taxon>
        <taxon>Ranunculales</taxon>
        <taxon>Papaveraceae</taxon>
        <taxon>Papaveroideae</taxon>
        <taxon>Papaver</taxon>
    </lineage>
</organism>
<name>A0A4Y7KHT8_PAPSO</name>
<dbReference type="Proteomes" id="UP000316621">
    <property type="component" value="Chromosome 8"/>
</dbReference>
<keyword evidence="5" id="KW-0547">Nucleotide-binding</keyword>
<comment type="similarity">
    <text evidence="2">Belongs to the AAA ATPase family. BCS1 subfamily.</text>
</comment>
<dbReference type="InterPro" id="IPR003960">
    <property type="entry name" value="ATPase_AAA_CS"/>
</dbReference>
<keyword evidence="3" id="KW-0460">Magnesium</keyword>
<dbReference type="OMA" id="KYSHRIM"/>
<dbReference type="AlphaFoldDB" id="A0A4Y7KHT8"/>
<evidence type="ECO:0000313" key="9">
    <source>
        <dbReference type="EMBL" id="RZC72427.1"/>
    </source>
</evidence>
<dbReference type="Pfam" id="PF00004">
    <property type="entry name" value="AAA"/>
    <property type="match status" value="1"/>
</dbReference>
<dbReference type="InterPro" id="IPR050747">
    <property type="entry name" value="Mitochondrial_chaperone_BCS1"/>
</dbReference>
<sequence>MSSMGDIWMGMGTLMGGVMFVYTMIQQFVPRRVADYLLVYVYRITAYANPYMEISFDEFVSGDRYVKLSEAYTAVEAYLAPKSKKLAKRLKAQLVEGNKDLALSMADHEEIFDNFGGVKIWWYLGKTTHESKSFSVYPSATEKRHLKLQFHRRYRETVTKSYLNHVIQVGKESMIENRHIRLYSNNPNRGYYQWSKSLWSHVEFEHPVTFHHIAMDSEKKQEIIDDLETFRMGKDYYLQIGKPWKRGYLLFGPPGTGKSSMIAAMAKLLNYDIYDLELTAVKDNSELRNLLHDTSNKSITVIEDVDCSLNLTGKRKKKKKKDDKDEKDPVKEKEDEEEEEEKSDSKVTLSGLLNVIDGLWSACGKERIIVFTTNYVEKLDPALIRSGRMDKHIEMSYCCYEGFKVFAKNYLNLDSHELFDTIRRLIEEVKVSPADVAENLMPKTIKRDSQLCLQNLIKALEKIKVDEKLKAEEEVANKLKAEEEAVKLKAEEEAKKLKAEEEAIKLKAEEEAKKKDNDGTVDLPSVL</sequence>
<dbReference type="GO" id="GO:0016887">
    <property type="term" value="F:ATP hydrolysis activity"/>
    <property type="evidence" value="ECO:0007669"/>
    <property type="project" value="InterPro"/>
</dbReference>
<dbReference type="EMBL" id="CM010722">
    <property type="protein sequence ID" value="RZC72428.1"/>
    <property type="molecule type" value="Genomic_DNA"/>
</dbReference>
<dbReference type="EMBL" id="CM010722">
    <property type="protein sequence ID" value="RZC72427.1"/>
    <property type="molecule type" value="Genomic_DNA"/>
</dbReference>
<dbReference type="Gene3D" id="6.10.280.40">
    <property type="match status" value="1"/>
</dbReference>
<dbReference type="Gramene" id="RZC72427">
    <property type="protein sequence ID" value="RZC72427"/>
    <property type="gene ID" value="C5167_047902"/>
</dbReference>
<dbReference type="SUPFAM" id="SSF52540">
    <property type="entry name" value="P-loop containing nucleoside triphosphate hydrolases"/>
    <property type="match status" value="1"/>
</dbReference>
<keyword evidence="5" id="KW-0067">ATP-binding</keyword>
<feature type="region of interest" description="Disordered" evidence="6">
    <location>
        <begin position="508"/>
        <end position="527"/>
    </location>
</feature>